<accession>A0A8J8G5Y5</accession>
<dbReference type="GO" id="GO:0006281">
    <property type="term" value="P:DNA repair"/>
    <property type="evidence" value="ECO:0007669"/>
    <property type="project" value="InterPro"/>
</dbReference>
<dbReference type="InterPro" id="IPR004026">
    <property type="entry name" value="Ada_DNA_repair_Zn-bd"/>
</dbReference>
<comment type="caution">
    <text evidence="3">The sequence shown here is derived from an EMBL/GenBank/DDBJ whole genome shotgun (WGS) entry which is preliminary data.</text>
</comment>
<dbReference type="Pfam" id="PF02805">
    <property type="entry name" value="Ada_Zn_binding"/>
    <property type="match status" value="1"/>
</dbReference>
<evidence type="ECO:0000313" key="3">
    <source>
        <dbReference type="EMBL" id="NRS91856.1"/>
    </source>
</evidence>
<feature type="domain" description="Ada DNA repair metal-binding" evidence="2">
    <location>
        <begin position="38"/>
        <end position="63"/>
    </location>
</feature>
<evidence type="ECO:0000259" key="2">
    <source>
        <dbReference type="Pfam" id="PF02805"/>
    </source>
</evidence>
<dbReference type="GO" id="GO:0008168">
    <property type="term" value="F:methyltransferase activity"/>
    <property type="evidence" value="ECO:0007669"/>
    <property type="project" value="InterPro"/>
</dbReference>
<dbReference type="SUPFAM" id="SSF57884">
    <property type="entry name" value="Ada DNA repair protein, N-terminal domain (N-Ada 10)"/>
    <property type="match status" value="1"/>
</dbReference>
<dbReference type="InterPro" id="IPR035451">
    <property type="entry name" value="Ada-like_dom_sf"/>
</dbReference>
<proteinExistence type="predicted"/>
<name>A0A8J8G5Y5_9FLAO</name>
<dbReference type="GO" id="GO:0008270">
    <property type="term" value="F:zinc ion binding"/>
    <property type="evidence" value="ECO:0007669"/>
    <property type="project" value="InterPro"/>
</dbReference>
<evidence type="ECO:0000256" key="1">
    <source>
        <dbReference type="ARBA" id="ARBA00023159"/>
    </source>
</evidence>
<dbReference type="GO" id="GO:0006355">
    <property type="term" value="P:regulation of DNA-templated transcription"/>
    <property type="evidence" value="ECO:0007669"/>
    <property type="project" value="InterPro"/>
</dbReference>
<dbReference type="GO" id="GO:0003677">
    <property type="term" value="F:DNA binding"/>
    <property type="evidence" value="ECO:0007669"/>
    <property type="project" value="InterPro"/>
</dbReference>
<reference evidence="3" key="1">
    <citation type="submission" date="2020-05" db="EMBL/GenBank/DDBJ databases">
        <title>Genomic Encyclopedia of Type Strains, Phase IV (KMG-V): Genome sequencing to study the core and pangenomes of soil and plant-associated prokaryotes.</title>
        <authorList>
            <person name="Whitman W."/>
        </authorList>
    </citation>
    <scope>NUCLEOTIDE SEQUENCE</scope>
    <source>
        <strain evidence="3">16F</strain>
    </source>
</reference>
<dbReference type="Proteomes" id="UP000610746">
    <property type="component" value="Unassembled WGS sequence"/>
</dbReference>
<organism evidence="3 4">
    <name type="scientific">Frigoriflavimonas asaccharolytica</name>
    <dbReference type="NCBI Taxonomy" id="2735899"/>
    <lineage>
        <taxon>Bacteria</taxon>
        <taxon>Pseudomonadati</taxon>
        <taxon>Bacteroidota</taxon>
        <taxon>Flavobacteriia</taxon>
        <taxon>Flavobacteriales</taxon>
        <taxon>Weeksellaceae</taxon>
        <taxon>Frigoriflavimonas</taxon>
    </lineage>
</organism>
<dbReference type="EMBL" id="JABSNO010000005">
    <property type="protein sequence ID" value="NRS91856.1"/>
    <property type="molecule type" value="Genomic_DNA"/>
</dbReference>
<keyword evidence="1" id="KW-0010">Activator</keyword>
<gene>
    <name evidence="3" type="ORF">HNQ03_000923</name>
</gene>
<protein>
    <recommendedName>
        <fullName evidence="2">Ada DNA repair metal-binding domain-containing protein</fullName>
    </recommendedName>
</protein>
<keyword evidence="4" id="KW-1185">Reference proteome</keyword>
<evidence type="ECO:0000313" key="4">
    <source>
        <dbReference type="Proteomes" id="UP000610746"/>
    </source>
</evidence>
<dbReference type="Gene3D" id="3.40.10.10">
    <property type="entry name" value="DNA Methylphosphotriester Repair Domain"/>
    <property type="match status" value="1"/>
</dbReference>
<dbReference type="RefSeq" id="WP_173778476.1">
    <property type="nucleotide sequence ID" value="NZ_JABSNO010000005.1"/>
</dbReference>
<dbReference type="AlphaFoldDB" id="A0A8J8G5Y5"/>
<sequence>MIKFLSLLFFALSLNGYSQQVFTTPSGTKYHLATCRMARNVSYSSSVEKAVSKGFMPCKICKPPTSTKLSKGTSPKKAKGVNGLSQCKGKTKKGIRCKRKTRIGNDYCFQHIP</sequence>